<dbReference type="AlphaFoldDB" id="A0A9P6GDJ4"/>
<protein>
    <submittedName>
        <fullName evidence="1">Beta-lactamase domain-containing protein</fullName>
    </submittedName>
</protein>
<dbReference type="Proteomes" id="UP000756921">
    <property type="component" value="Unassembled WGS sequence"/>
</dbReference>
<evidence type="ECO:0000313" key="1">
    <source>
        <dbReference type="EMBL" id="KAF9733617.1"/>
    </source>
</evidence>
<keyword evidence="2" id="KW-1185">Reference proteome</keyword>
<proteinExistence type="predicted"/>
<accession>A0A9P6GDJ4</accession>
<organism evidence="1 2">
    <name type="scientific">Paraphaeosphaeria minitans</name>
    <dbReference type="NCBI Taxonomy" id="565426"/>
    <lineage>
        <taxon>Eukaryota</taxon>
        <taxon>Fungi</taxon>
        <taxon>Dikarya</taxon>
        <taxon>Ascomycota</taxon>
        <taxon>Pezizomycotina</taxon>
        <taxon>Dothideomycetes</taxon>
        <taxon>Pleosporomycetidae</taxon>
        <taxon>Pleosporales</taxon>
        <taxon>Massarineae</taxon>
        <taxon>Didymosphaeriaceae</taxon>
        <taxon>Paraphaeosphaeria</taxon>
    </lineage>
</organism>
<comment type="caution">
    <text evidence="1">The sequence shown here is derived from an EMBL/GenBank/DDBJ whole genome shotgun (WGS) entry which is preliminary data.</text>
</comment>
<name>A0A9P6GDJ4_9PLEO</name>
<evidence type="ECO:0000313" key="2">
    <source>
        <dbReference type="Proteomes" id="UP000756921"/>
    </source>
</evidence>
<dbReference type="OrthoDB" id="536211at2759"/>
<dbReference type="SUPFAM" id="SSF56281">
    <property type="entry name" value="Metallo-hydrolase/oxidoreductase"/>
    <property type="match status" value="1"/>
</dbReference>
<dbReference type="InterPro" id="IPR036866">
    <property type="entry name" value="RibonucZ/Hydroxyglut_hydro"/>
</dbReference>
<dbReference type="EMBL" id="WJXW01000008">
    <property type="protein sequence ID" value="KAF9733617.1"/>
    <property type="molecule type" value="Genomic_DNA"/>
</dbReference>
<reference evidence="1" key="1">
    <citation type="journal article" date="2020" name="Mol. Plant Microbe Interact.">
        <title>Genome Sequence of the Biocontrol Agent Coniothyrium minitans strain Conio (IMI 134523).</title>
        <authorList>
            <person name="Patel D."/>
            <person name="Shittu T.A."/>
            <person name="Baroncelli R."/>
            <person name="Muthumeenakshi S."/>
            <person name="Osborne T.H."/>
            <person name="Janganan T.K."/>
            <person name="Sreenivasaprasad S."/>
        </authorList>
    </citation>
    <scope>NUCLEOTIDE SEQUENCE</scope>
    <source>
        <strain evidence="1">Conio</strain>
    </source>
</reference>
<gene>
    <name evidence="1" type="ORF">PMIN01_07960</name>
</gene>
<dbReference type="Gene3D" id="3.60.15.10">
    <property type="entry name" value="Ribonuclease Z/Hydroxyacylglutathione hydrolase-like"/>
    <property type="match status" value="1"/>
</dbReference>
<sequence length="248" mass="27324">MAAANTVVPSMLRTFRPNGTTGVYAYYDGRTCPWHESNWYEETLALGVATYSIISGNSAVLFDAGLTPAHAAHMLAHVRSLGATDISTVVLPMETYEKSLSLQFGNIKVELHNFQIHTADSTLLFLPESGLVLAGDMLEDTVTYISEPQSLRPHLAELERMGQWPIKRILPAHGSPDRIKAGGFDKSLIHATIWTNLLMSLPRGRRELDQVVKDDLVAGSLVYCEAYEGVHQENIESMKEIRAETAGV</sequence>